<evidence type="ECO:0000256" key="3">
    <source>
        <dbReference type="ARBA" id="ARBA00022989"/>
    </source>
</evidence>
<comment type="caution">
    <text evidence="8">The sequence shown here is derived from an EMBL/GenBank/DDBJ whole genome shotgun (WGS) entry which is preliminary data.</text>
</comment>
<dbReference type="Pfam" id="PF20684">
    <property type="entry name" value="Fung_rhodopsin"/>
    <property type="match status" value="1"/>
</dbReference>
<feature type="transmembrane region" description="Helical" evidence="6">
    <location>
        <begin position="59"/>
        <end position="80"/>
    </location>
</feature>
<accession>A0A9P6SMS6</accession>
<dbReference type="EMBL" id="VNKQ01000019">
    <property type="protein sequence ID" value="KAG0645370.1"/>
    <property type="molecule type" value="Genomic_DNA"/>
</dbReference>
<feature type="transmembrane region" description="Helical" evidence="6">
    <location>
        <begin position="141"/>
        <end position="163"/>
    </location>
</feature>
<keyword evidence="4 6" id="KW-0472">Membrane</keyword>
<feature type="transmembrane region" description="Helical" evidence="6">
    <location>
        <begin position="265"/>
        <end position="286"/>
    </location>
</feature>
<protein>
    <recommendedName>
        <fullName evidence="7">Rhodopsin domain-containing protein</fullName>
    </recommendedName>
</protein>
<gene>
    <name evidence="8" type="ORF">D0Z07_8879</name>
</gene>
<feature type="transmembrane region" description="Helical" evidence="6">
    <location>
        <begin position="100"/>
        <end position="120"/>
    </location>
</feature>
<sequence length="389" mass="43925">MELLRRFVTAAPAFRTFHDDKPTLLVSWWCTFYSITVILFRVCGRYIRAEKIFHSDGLMLASIVPLMIRMALVHVILLYGTNNTVTESLTALEIRRRETGSQLVLVSRIMYTAYLWMIKYSVSMYLDNITPTGSQHRYQKLLRYLHIFLAVSFVGAVISDLAACQPFSHYWQVVPDPGPQCRQGYAHLLTSGVLNILTNIVLVVRDSLRAGSSLPPLDLHITNKRHRKTSIIIRMALPLAGVALTCYQLPMVVNHRGEQHFRSLVASFDILLVTFASNAVVLGSFLQDRGYKKTKYKHGDARSGFNVRKGSASGVAGREFGATKIMHDRWGSDEDLMRTSDKGSVVIGLEELPSPVETKKPNMPAKVRFPEIRVASTWDIQVDKRDDKP</sequence>
<feature type="transmembrane region" description="Helical" evidence="6">
    <location>
        <begin position="26"/>
        <end position="47"/>
    </location>
</feature>
<evidence type="ECO:0000259" key="7">
    <source>
        <dbReference type="Pfam" id="PF20684"/>
    </source>
</evidence>
<dbReference type="AlphaFoldDB" id="A0A9P6SMS6"/>
<comment type="subcellular location">
    <subcellularLocation>
        <location evidence="1">Membrane</location>
        <topology evidence="1">Multi-pass membrane protein</topology>
    </subcellularLocation>
</comment>
<feature type="domain" description="Rhodopsin" evidence="7">
    <location>
        <begin position="41"/>
        <end position="204"/>
    </location>
</feature>
<evidence type="ECO:0000256" key="5">
    <source>
        <dbReference type="ARBA" id="ARBA00038359"/>
    </source>
</evidence>
<dbReference type="InterPro" id="IPR049326">
    <property type="entry name" value="Rhodopsin_dom_fungi"/>
</dbReference>
<evidence type="ECO:0000256" key="2">
    <source>
        <dbReference type="ARBA" id="ARBA00022692"/>
    </source>
</evidence>
<dbReference type="Proteomes" id="UP000785200">
    <property type="component" value="Unassembled WGS sequence"/>
</dbReference>
<organism evidence="8 9">
    <name type="scientific">Hyphodiscus hymeniophilus</name>
    <dbReference type="NCBI Taxonomy" id="353542"/>
    <lineage>
        <taxon>Eukaryota</taxon>
        <taxon>Fungi</taxon>
        <taxon>Dikarya</taxon>
        <taxon>Ascomycota</taxon>
        <taxon>Pezizomycotina</taxon>
        <taxon>Leotiomycetes</taxon>
        <taxon>Helotiales</taxon>
        <taxon>Hyphodiscaceae</taxon>
        <taxon>Hyphodiscus</taxon>
    </lineage>
</organism>
<evidence type="ECO:0000256" key="6">
    <source>
        <dbReference type="SAM" id="Phobius"/>
    </source>
</evidence>
<dbReference type="PANTHER" id="PTHR33048">
    <property type="entry name" value="PTH11-LIKE INTEGRAL MEMBRANE PROTEIN (AFU_ORTHOLOGUE AFUA_5G11245)"/>
    <property type="match status" value="1"/>
</dbReference>
<feature type="transmembrane region" description="Helical" evidence="6">
    <location>
        <begin position="231"/>
        <end position="253"/>
    </location>
</feature>
<dbReference type="GO" id="GO:0016020">
    <property type="term" value="C:membrane"/>
    <property type="evidence" value="ECO:0007669"/>
    <property type="project" value="UniProtKB-SubCell"/>
</dbReference>
<reference evidence="8" key="1">
    <citation type="submission" date="2019-07" db="EMBL/GenBank/DDBJ databases">
        <title>Hyphodiscus hymeniophilus genome sequencing and assembly.</title>
        <authorList>
            <person name="Kramer G."/>
            <person name="Nodwell J."/>
        </authorList>
    </citation>
    <scope>NUCLEOTIDE SEQUENCE</scope>
    <source>
        <strain evidence="8">ATCC 34498</strain>
    </source>
</reference>
<keyword evidence="2 6" id="KW-0812">Transmembrane</keyword>
<evidence type="ECO:0000313" key="9">
    <source>
        <dbReference type="Proteomes" id="UP000785200"/>
    </source>
</evidence>
<dbReference type="OrthoDB" id="5398233at2759"/>
<comment type="similarity">
    <text evidence="5">Belongs to the SAT4 family.</text>
</comment>
<evidence type="ECO:0000256" key="4">
    <source>
        <dbReference type="ARBA" id="ARBA00023136"/>
    </source>
</evidence>
<keyword evidence="9" id="KW-1185">Reference proteome</keyword>
<evidence type="ECO:0000256" key="1">
    <source>
        <dbReference type="ARBA" id="ARBA00004141"/>
    </source>
</evidence>
<evidence type="ECO:0000313" key="8">
    <source>
        <dbReference type="EMBL" id="KAG0645370.1"/>
    </source>
</evidence>
<keyword evidence="3 6" id="KW-1133">Transmembrane helix</keyword>
<dbReference type="InterPro" id="IPR052337">
    <property type="entry name" value="SAT4-like"/>
</dbReference>
<dbReference type="PANTHER" id="PTHR33048:SF19">
    <property type="entry name" value="MEMBRANE PROTEIN PTH11-LIKE, PUTATIVE (AFU_ORTHOLOGUE AFUA_1G14080)-RELATED"/>
    <property type="match status" value="1"/>
</dbReference>
<proteinExistence type="inferred from homology"/>
<feature type="transmembrane region" description="Helical" evidence="6">
    <location>
        <begin position="183"/>
        <end position="204"/>
    </location>
</feature>
<name>A0A9P6SMS6_9HELO</name>